<dbReference type="GO" id="GO:0016874">
    <property type="term" value="F:ligase activity"/>
    <property type="evidence" value="ECO:0007669"/>
    <property type="project" value="UniProtKB-KW"/>
</dbReference>
<gene>
    <name evidence="5" type="ORF">ACG02S_14865</name>
</gene>
<dbReference type="InterPro" id="IPR006336">
    <property type="entry name" value="GCS2"/>
</dbReference>
<dbReference type="SUPFAM" id="SSF55931">
    <property type="entry name" value="Glutamine synthetase/guanido kinase"/>
    <property type="match status" value="1"/>
</dbReference>
<dbReference type="RefSeq" id="WP_394471246.1">
    <property type="nucleotide sequence ID" value="NZ_JBIGHY010000005.1"/>
</dbReference>
<evidence type="ECO:0000256" key="3">
    <source>
        <dbReference type="ARBA" id="ARBA00022840"/>
    </source>
</evidence>
<evidence type="ECO:0000313" key="6">
    <source>
        <dbReference type="Proteomes" id="UP001606300"/>
    </source>
</evidence>
<organism evidence="5 6">
    <name type="scientific">Pelomonas dachongensis</name>
    <dbReference type="NCBI Taxonomy" id="3299029"/>
    <lineage>
        <taxon>Bacteria</taxon>
        <taxon>Pseudomonadati</taxon>
        <taxon>Pseudomonadota</taxon>
        <taxon>Betaproteobacteria</taxon>
        <taxon>Burkholderiales</taxon>
        <taxon>Sphaerotilaceae</taxon>
        <taxon>Roseateles</taxon>
    </lineage>
</organism>
<dbReference type="NCBIfam" id="TIGR02050">
    <property type="entry name" value="gshA_cyan_rel"/>
    <property type="match status" value="1"/>
</dbReference>
<comment type="caution">
    <text evidence="5">The sequence shown here is derived from an EMBL/GenBank/DDBJ whole genome shotgun (WGS) entry which is preliminary data.</text>
</comment>
<dbReference type="InterPro" id="IPR011793">
    <property type="entry name" value="YbdK"/>
</dbReference>
<dbReference type="EMBL" id="JBIGHY010000005">
    <property type="protein sequence ID" value="MFG6415177.1"/>
    <property type="molecule type" value="Genomic_DNA"/>
</dbReference>
<dbReference type="Gene3D" id="3.30.590.20">
    <property type="match status" value="1"/>
</dbReference>
<keyword evidence="3 4" id="KW-0067">ATP-binding</keyword>
<dbReference type="InterPro" id="IPR014746">
    <property type="entry name" value="Gln_synth/guanido_kin_cat_dom"/>
</dbReference>
<reference evidence="5 6" key="1">
    <citation type="submission" date="2024-09" db="EMBL/GenBank/DDBJ databases">
        <title>Novel species of the genus Pelomonas and Roseateles isolated from streams.</title>
        <authorList>
            <person name="Lu H."/>
        </authorList>
    </citation>
    <scope>NUCLEOTIDE SEQUENCE [LARGE SCALE GENOMIC DNA]</scope>
    <source>
        <strain evidence="5 6">DC23W</strain>
    </source>
</reference>
<keyword evidence="1 4" id="KW-0436">Ligase</keyword>
<comment type="catalytic activity">
    <reaction evidence="4">
        <text>L-cysteine + L-glutamate + ATP = gamma-L-glutamyl-L-cysteine + ADP + phosphate + H(+)</text>
        <dbReference type="Rhea" id="RHEA:13285"/>
        <dbReference type="ChEBI" id="CHEBI:15378"/>
        <dbReference type="ChEBI" id="CHEBI:29985"/>
        <dbReference type="ChEBI" id="CHEBI:30616"/>
        <dbReference type="ChEBI" id="CHEBI:35235"/>
        <dbReference type="ChEBI" id="CHEBI:43474"/>
        <dbReference type="ChEBI" id="CHEBI:58173"/>
        <dbReference type="ChEBI" id="CHEBI:456216"/>
        <dbReference type="EC" id="6.3.2.2"/>
    </reaction>
</comment>
<dbReference type="PANTHER" id="PTHR36510">
    <property type="entry name" value="GLUTAMATE--CYSTEINE LIGASE 2-RELATED"/>
    <property type="match status" value="1"/>
</dbReference>
<dbReference type="InterPro" id="IPR050141">
    <property type="entry name" value="GCL_type2/YbdK_subfam"/>
</dbReference>
<evidence type="ECO:0000256" key="1">
    <source>
        <dbReference type="ARBA" id="ARBA00022598"/>
    </source>
</evidence>
<keyword evidence="2 4" id="KW-0547">Nucleotide-binding</keyword>
<comment type="similarity">
    <text evidence="4">Belongs to the glutamate--cysteine ligase type 2 family. YbdK subfamily.</text>
</comment>
<name>A0ABW7EP13_9BURK</name>
<sequence>MDFIPSRPLTFGLELELEIVDLGTGQLSPTSLPIWRELQQTPHGQLYALEATQSTIELNSSVHEDAESMRQEVQARVAQLQQVAKAHGVAVCGGGTHIAQFWNERRLTPSKRARELDRRFGFLPKRFSTYGMHVHVGMPDAQSAVRVANVLQAHTPLFIAMSAASPFLQHVDSGFAASRPLEPLVYPHGGPMPYLLDWAHFESLAQEFFNTGIAETLKDIYWDVRPKPELGTVEVRVFDTPLTVDKAVNLAAWTRAIAGLALNGKLELSQPRRHVTEGKVSRFLACRDGLQARLFDPVSGQWLIARDWASALCTRLAGDPQTAIDRRALDAISAGLSAQEDHAQMRALWRSFSPTHSLPEGEEPSGDTLAAYAAALCDHLVAPMAQDDSAR</sequence>
<dbReference type="EC" id="6.3.2.2" evidence="4"/>
<dbReference type="Pfam" id="PF04107">
    <property type="entry name" value="GCS2"/>
    <property type="match status" value="1"/>
</dbReference>
<keyword evidence="6" id="KW-1185">Reference proteome</keyword>
<dbReference type="PANTHER" id="PTHR36510:SF1">
    <property type="entry name" value="GLUTAMATE--CYSTEINE LIGASE 2-RELATED"/>
    <property type="match status" value="1"/>
</dbReference>
<protein>
    <recommendedName>
        <fullName evidence="4">Putative glutamate--cysteine ligase 2</fullName>
        <ecNumber evidence="4">6.3.2.2</ecNumber>
    </recommendedName>
    <alternativeName>
        <fullName evidence="4">Gamma-glutamylcysteine synthetase 2</fullName>
        <shortName evidence="4">GCS 2</shortName>
        <shortName evidence="4">Gamma-GCS 2</shortName>
    </alternativeName>
</protein>
<accession>A0ABW7EP13</accession>
<dbReference type="Proteomes" id="UP001606300">
    <property type="component" value="Unassembled WGS sequence"/>
</dbReference>
<dbReference type="HAMAP" id="MF_01609">
    <property type="entry name" value="Glu_cys_ligase_2"/>
    <property type="match status" value="1"/>
</dbReference>
<proteinExistence type="inferred from homology"/>
<evidence type="ECO:0000313" key="5">
    <source>
        <dbReference type="EMBL" id="MFG6415177.1"/>
    </source>
</evidence>
<evidence type="ECO:0000256" key="4">
    <source>
        <dbReference type="HAMAP-Rule" id="MF_01609"/>
    </source>
</evidence>
<evidence type="ECO:0000256" key="2">
    <source>
        <dbReference type="ARBA" id="ARBA00022741"/>
    </source>
</evidence>
<comment type="function">
    <text evidence="4">ATP-dependent carboxylate-amine ligase which exhibits weak glutamate--cysteine ligase activity.</text>
</comment>